<evidence type="ECO:0000256" key="1">
    <source>
        <dbReference type="SAM" id="MobiDB-lite"/>
    </source>
</evidence>
<protein>
    <submittedName>
        <fullName evidence="2">DUF6907 domain-containing protein</fullName>
    </submittedName>
</protein>
<accession>A0ABW6Z5K1</accession>
<dbReference type="Proteomes" id="UP001603418">
    <property type="component" value="Unassembled WGS sequence"/>
</dbReference>
<feature type="region of interest" description="Disordered" evidence="1">
    <location>
        <begin position="223"/>
        <end position="243"/>
    </location>
</feature>
<evidence type="ECO:0000313" key="3">
    <source>
        <dbReference type="Proteomes" id="UP001603418"/>
    </source>
</evidence>
<proteinExistence type="predicted"/>
<sequence>MSARATTPLPVAPARPDADTKTRTTCVSPSVQAALVLVPTHPIACDAFSAIGLECDPASHDSGVHRAGPEPLILSDRSGDRIELAARLTRWDSEPGHPAEDEVIVDLGAELLELKSPAAVREVRSRLSRFTEHLGQLADQLVALQNERLRQAASDPATDLGRLLAEHNISVLVANGPNAAWLDSPLLMELSQGGGDTLLLPPGAELPEILTYVREAIPERVANRSAGRSARSDSSAPPPSAGVLEPALIDEGLAAYLAEHGLRLIRETDRRHIEVCRLGNDMHILVPAEASSNHILDCARRHVANRSPIVQHGRTWTYINRVDGAQRTVTCPTFCRNDHSSEILSPTHPADIWHQDHGVGVHVPLSDSNEPATPWRVLEPQLAVIPESDISEKRRMPHVVVEFAEDIWTDPLGPDELAELIETLSGGLDKLRVMHSKLVTARADWPTTPCRKNLTS</sequence>
<dbReference type="InterPro" id="IPR054202">
    <property type="entry name" value="DUF6907"/>
</dbReference>
<organism evidence="2 3">
    <name type="scientific">Streptomyces eurythermus</name>
    <dbReference type="NCBI Taxonomy" id="42237"/>
    <lineage>
        <taxon>Bacteria</taxon>
        <taxon>Bacillati</taxon>
        <taxon>Actinomycetota</taxon>
        <taxon>Actinomycetes</taxon>
        <taxon>Kitasatosporales</taxon>
        <taxon>Streptomycetaceae</taxon>
        <taxon>Streptomyces</taxon>
    </lineage>
</organism>
<feature type="compositionally biased region" description="Low complexity" evidence="1">
    <location>
        <begin position="223"/>
        <end position="235"/>
    </location>
</feature>
<dbReference type="Pfam" id="PF21848">
    <property type="entry name" value="DUF6907"/>
    <property type="match status" value="1"/>
</dbReference>
<reference evidence="2 3" key="1">
    <citation type="submission" date="2024-10" db="EMBL/GenBank/DDBJ databases">
        <title>The Natural Products Discovery Center: Release of the First 8490 Sequenced Strains for Exploring Actinobacteria Biosynthetic Diversity.</title>
        <authorList>
            <person name="Kalkreuter E."/>
            <person name="Kautsar S.A."/>
            <person name="Yang D."/>
            <person name="Bader C.D."/>
            <person name="Teijaro C.N."/>
            <person name="Fluegel L."/>
            <person name="Davis C.M."/>
            <person name="Simpson J.R."/>
            <person name="Lauterbach L."/>
            <person name="Steele A.D."/>
            <person name="Gui C."/>
            <person name="Meng S."/>
            <person name="Li G."/>
            <person name="Viehrig K."/>
            <person name="Ye F."/>
            <person name="Su P."/>
            <person name="Kiefer A.F."/>
            <person name="Nichols A."/>
            <person name="Cepeda A.J."/>
            <person name="Yan W."/>
            <person name="Fan B."/>
            <person name="Jiang Y."/>
            <person name="Adhikari A."/>
            <person name="Zheng C.-J."/>
            <person name="Schuster L."/>
            <person name="Cowan T.M."/>
            <person name="Smanski M.J."/>
            <person name="Chevrette M.G."/>
            <person name="De Carvalho L.P.S."/>
            <person name="Shen B."/>
        </authorList>
    </citation>
    <scope>NUCLEOTIDE SEQUENCE [LARGE SCALE GENOMIC DNA]</scope>
    <source>
        <strain evidence="2 3">NPDC013366</strain>
    </source>
</reference>
<feature type="region of interest" description="Disordered" evidence="1">
    <location>
        <begin position="1"/>
        <end position="23"/>
    </location>
</feature>
<keyword evidence="3" id="KW-1185">Reference proteome</keyword>
<name>A0ABW6Z5K1_9ACTN</name>
<comment type="caution">
    <text evidence="2">The sequence shown here is derived from an EMBL/GenBank/DDBJ whole genome shotgun (WGS) entry which is preliminary data.</text>
</comment>
<dbReference type="RefSeq" id="WP_157855561.1">
    <property type="nucleotide sequence ID" value="NZ_JBFACJ010000016.1"/>
</dbReference>
<dbReference type="EMBL" id="JBICBM010000016">
    <property type="protein sequence ID" value="MFF9885803.1"/>
    <property type="molecule type" value="Genomic_DNA"/>
</dbReference>
<gene>
    <name evidence="2" type="ORF">ACF1HC_30035</name>
</gene>
<evidence type="ECO:0000313" key="2">
    <source>
        <dbReference type="EMBL" id="MFF9885803.1"/>
    </source>
</evidence>